<gene>
    <name evidence="2" type="ORF">G2W53_001145</name>
</gene>
<reference evidence="2" key="1">
    <citation type="submission" date="2020-09" db="EMBL/GenBank/DDBJ databases">
        <title>Genome-Enabled Discovery of Anthraquinone Biosynthesis in Senna tora.</title>
        <authorList>
            <person name="Kang S.-H."/>
            <person name="Pandey R.P."/>
            <person name="Lee C.-M."/>
            <person name="Sim J.-S."/>
            <person name="Jeong J.-T."/>
            <person name="Choi B.-S."/>
            <person name="Jung M."/>
            <person name="Ginzburg D."/>
            <person name="Zhao K."/>
            <person name="Won S.Y."/>
            <person name="Oh T.-J."/>
            <person name="Yu Y."/>
            <person name="Kim N.-H."/>
            <person name="Lee O.R."/>
            <person name="Lee T.-H."/>
            <person name="Bashyal P."/>
            <person name="Kim T.-S."/>
            <person name="Lee W.-H."/>
            <person name="Kawkins C."/>
            <person name="Kim C.-K."/>
            <person name="Kim J.S."/>
            <person name="Ahn B.O."/>
            <person name="Rhee S.Y."/>
            <person name="Sohng J.K."/>
        </authorList>
    </citation>
    <scope>NUCLEOTIDE SEQUENCE</scope>
    <source>
        <tissue evidence="2">Leaf</tissue>
    </source>
</reference>
<dbReference type="OrthoDB" id="768690at2759"/>
<dbReference type="PANTHER" id="PTHR33512:SF7">
    <property type="entry name" value="LEGUME LECTIN DOMAIN-CONTAINING PROTEIN"/>
    <property type="match status" value="1"/>
</dbReference>
<comment type="caution">
    <text evidence="2">The sequence shown here is derived from an EMBL/GenBank/DDBJ whole genome shotgun (WGS) entry which is preliminary data.</text>
</comment>
<keyword evidence="3" id="KW-1185">Reference proteome</keyword>
<dbReference type="EMBL" id="JAAIUW010000001">
    <property type="protein sequence ID" value="KAF7844240.1"/>
    <property type="molecule type" value="Genomic_DNA"/>
</dbReference>
<protein>
    <submittedName>
        <fullName evidence="2">Plant/F17O14-7 protein</fullName>
    </submittedName>
</protein>
<feature type="transmembrane region" description="Helical" evidence="1">
    <location>
        <begin position="202"/>
        <end position="227"/>
    </location>
</feature>
<evidence type="ECO:0000313" key="3">
    <source>
        <dbReference type="Proteomes" id="UP000634136"/>
    </source>
</evidence>
<dbReference type="PANTHER" id="PTHR33512">
    <property type="entry name" value="PROTEIN, PUTATIVE (DUF1191)-RELATED"/>
    <property type="match status" value="1"/>
</dbReference>
<organism evidence="2 3">
    <name type="scientific">Senna tora</name>
    <dbReference type="NCBI Taxonomy" id="362788"/>
    <lineage>
        <taxon>Eukaryota</taxon>
        <taxon>Viridiplantae</taxon>
        <taxon>Streptophyta</taxon>
        <taxon>Embryophyta</taxon>
        <taxon>Tracheophyta</taxon>
        <taxon>Spermatophyta</taxon>
        <taxon>Magnoliopsida</taxon>
        <taxon>eudicotyledons</taxon>
        <taxon>Gunneridae</taxon>
        <taxon>Pentapetalae</taxon>
        <taxon>rosids</taxon>
        <taxon>fabids</taxon>
        <taxon>Fabales</taxon>
        <taxon>Fabaceae</taxon>
        <taxon>Caesalpinioideae</taxon>
        <taxon>Cassia clade</taxon>
        <taxon>Senna</taxon>
    </lineage>
</organism>
<evidence type="ECO:0000256" key="1">
    <source>
        <dbReference type="SAM" id="Phobius"/>
    </source>
</evidence>
<keyword evidence="1" id="KW-0812">Transmembrane</keyword>
<name>A0A834XF14_9FABA</name>
<dbReference type="Pfam" id="PF06697">
    <property type="entry name" value="DUF1191"/>
    <property type="match status" value="1"/>
</dbReference>
<keyword evidence="1" id="KW-1133">Transmembrane helix</keyword>
<dbReference type="AlphaFoldDB" id="A0A834XF14"/>
<evidence type="ECO:0000313" key="2">
    <source>
        <dbReference type="EMBL" id="KAF7844240.1"/>
    </source>
</evidence>
<accession>A0A834XF14</accession>
<dbReference type="InterPro" id="IPR010605">
    <property type="entry name" value="DUF1191"/>
</dbReference>
<dbReference type="GO" id="GO:0016020">
    <property type="term" value="C:membrane"/>
    <property type="evidence" value="ECO:0007669"/>
    <property type="project" value="TreeGrafter"/>
</dbReference>
<sequence>MGIEGESFNGCDGSFMEGDSSGVTNINGVPEILENHSFGIEVSIIRFRTSSFWSRGFNHTFLYFPPRIIPLPNVKRMAIVCSNLGNWSSLYFNVPNHTITSPILGFQIYVSSATTLIRPKKMKKMNLSFRGDPITIRFPQIDPKDVETPFTPICAKFGENGSIELSNMSMPYVCVTSSQSQGHYALVVPKAKDIKRENDVGIWWVVGLGLGIIVGLVVLGFGFVGAYKMVKKRWIGKLERNSQRNVPFDTFWVGESKMPSASMTRTQAVLENEYPPSYS</sequence>
<dbReference type="Proteomes" id="UP000634136">
    <property type="component" value="Unassembled WGS sequence"/>
</dbReference>
<keyword evidence="1" id="KW-0472">Membrane</keyword>
<proteinExistence type="predicted"/>